<name>A0A9P0M142_ACAOB</name>
<comment type="caution">
    <text evidence="1">The sequence shown here is derived from an EMBL/GenBank/DDBJ whole genome shotgun (WGS) entry which is preliminary data.</text>
</comment>
<dbReference type="Proteomes" id="UP001152888">
    <property type="component" value="Unassembled WGS sequence"/>
</dbReference>
<dbReference type="AlphaFoldDB" id="A0A9P0M142"/>
<protein>
    <submittedName>
        <fullName evidence="1">Uncharacterized protein</fullName>
    </submittedName>
</protein>
<accession>A0A9P0M142</accession>
<proteinExistence type="predicted"/>
<organism evidence="1 2">
    <name type="scientific">Acanthoscelides obtectus</name>
    <name type="common">Bean weevil</name>
    <name type="synonym">Bruchus obtectus</name>
    <dbReference type="NCBI Taxonomy" id="200917"/>
    <lineage>
        <taxon>Eukaryota</taxon>
        <taxon>Metazoa</taxon>
        <taxon>Ecdysozoa</taxon>
        <taxon>Arthropoda</taxon>
        <taxon>Hexapoda</taxon>
        <taxon>Insecta</taxon>
        <taxon>Pterygota</taxon>
        <taxon>Neoptera</taxon>
        <taxon>Endopterygota</taxon>
        <taxon>Coleoptera</taxon>
        <taxon>Polyphaga</taxon>
        <taxon>Cucujiformia</taxon>
        <taxon>Chrysomeloidea</taxon>
        <taxon>Chrysomelidae</taxon>
        <taxon>Bruchinae</taxon>
        <taxon>Bruchini</taxon>
        <taxon>Acanthoscelides</taxon>
    </lineage>
</organism>
<keyword evidence="2" id="KW-1185">Reference proteome</keyword>
<evidence type="ECO:0000313" key="2">
    <source>
        <dbReference type="Proteomes" id="UP001152888"/>
    </source>
</evidence>
<sequence length="68" mass="8117">MHLFHYVVFEFEHFFRNRIITYLRNHMYKASSTYGCSAFLSICLLPGPQPLVDTNFLIFSWFLLIVLP</sequence>
<reference evidence="1" key="1">
    <citation type="submission" date="2022-03" db="EMBL/GenBank/DDBJ databases">
        <authorList>
            <person name="Sayadi A."/>
        </authorList>
    </citation>
    <scope>NUCLEOTIDE SEQUENCE</scope>
</reference>
<gene>
    <name evidence="1" type="ORF">ACAOBT_LOCUS29494</name>
</gene>
<evidence type="ECO:0000313" key="1">
    <source>
        <dbReference type="EMBL" id="CAH2007132.1"/>
    </source>
</evidence>
<dbReference type="EMBL" id="CAKOFQ010007735">
    <property type="protein sequence ID" value="CAH2007132.1"/>
    <property type="molecule type" value="Genomic_DNA"/>
</dbReference>